<evidence type="ECO:0000256" key="5">
    <source>
        <dbReference type="ARBA" id="ARBA00022763"/>
    </source>
</evidence>
<gene>
    <name evidence="15" type="ORF">HK100_010286</name>
</gene>
<keyword evidence="6 13" id="KW-0863">Zinc-finger</keyword>
<evidence type="ECO:0000256" key="4">
    <source>
        <dbReference type="ARBA" id="ARBA00022723"/>
    </source>
</evidence>
<dbReference type="Gene3D" id="3.40.50.410">
    <property type="entry name" value="von Willebrand factor, type A domain"/>
    <property type="match status" value="1"/>
</dbReference>
<comment type="function">
    <text evidence="13">Component of the general transcription and DNA repair factor IIH (TFIIH) core complex, which is involved in general and transcription-coupled nucleotide excision repair (NER) of damaged DNA and, when complexed to TFIIK, in RNA transcription by RNA polymerase II. In NER, TFIIH acts by opening DNA around the lesion to allow the excision of the damaged oligonucleotide and its replacement by a new DNA fragment. In transcription, TFIIH has an essential role in transcription initiation. When the pre-initiation complex (PIC) has been established, TFIIH is required for promoter opening and promoter escape. Phosphorylation of the C-terminal tail (CTD) of the largest subunit of RNA polymerase II by the kinase module TFIIK controls the initiation of transcription.</text>
</comment>
<evidence type="ECO:0000256" key="9">
    <source>
        <dbReference type="ARBA" id="ARBA00023163"/>
    </source>
</evidence>
<sequence>MTQLPANSAGMFRLFRNADAVLMSRITQLVSQADRDASENFDKPSCLAAALSIALSCAFTNLTLFLTYRLQLNHSSVINRVKKAHTDPTTPINARILTISVSPDTAGEYIPIMNCIFAAKKD</sequence>
<evidence type="ECO:0000256" key="12">
    <source>
        <dbReference type="ARBA" id="ARBA00033341"/>
    </source>
</evidence>
<evidence type="ECO:0000256" key="6">
    <source>
        <dbReference type="ARBA" id="ARBA00022771"/>
    </source>
</evidence>
<keyword evidence="4 13" id="KW-0479">Metal-binding</keyword>
<dbReference type="InterPro" id="IPR036465">
    <property type="entry name" value="vWFA_dom_sf"/>
</dbReference>
<evidence type="ECO:0000256" key="11">
    <source>
        <dbReference type="ARBA" id="ARBA00023242"/>
    </source>
</evidence>
<proteinExistence type="inferred from homology"/>
<comment type="subunit">
    <text evidence="13">Component of the 7-subunit TFIIH core complex composed of XPB/SSL2, XPD/RAD3, SSL1, TFB1, TFB2, TFB4 and TFB5, which is active in NER. The core complex associates with the 3-subunit CTD-kinase module TFIIK composed of CCL1, KIN28 and TFB3 to form the 10-subunit holoenzyme (holo-TFIIH) active in transcription.</text>
</comment>
<comment type="subcellular location">
    <subcellularLocation>
        <location evidence="1 13">Nucleus</location>
    </subcellularLocation>
</comment>
<dbReference type="GO" id="GO:0006355">
    <property type="term" value="P:regulation of DNA-templated transcription"/>
    <property type="evidence" value="ECO:0007669"/>
    <property type="project" value="InterPro"/>
</dbReference>
<evidence type="ECO:0000313" key="15">
    <source>
        <dbReference type="EMBL" id="KAJ3126369.1"/>
    </source>
</evidence>
<dbReference type="InterPro" id="IPR004600">
    <property type="entry name" value="TFIIH_Tfb4/GTF2H3"/>
</dbReference>
<name>A0AAD5T2H2_9FUNG</name>
<keyword evidence="16" id="KW-1185">Reference proteome</keyword>
<keyword evidence="7 13" id="KW-0862">Zinc</keyword>
<comment type="caution">
    <text evidence="15">The sequence shown here is derived from an EMBL/GenBank/DDBJ whole genome shotgun (WGS) entry which is preliminary data.</text>
</comment>
<dbReference type="EMBL" id="JADGJH010000562">
    <property type="protein sequence ID" value="KAJ3126369.1"/>
    <property type="molecule type" value="Genomic_DNA"/>
</dbReference>
<dbReference type="PANTHER" id="PTHR12831">
    <property type="entry name" value="TRANSCRIPTION INITIATION FACTOR IIH TFIIH , POLYPEPTIDE 3-RELATED"/>
    <property type="match status" value="1"/>
</dbReference>
<dbReference type="GO" id="GO:0005675">
    <property type="term" value="C:transcription factor TFIIH holo complex"/>
    <property type="evidence" value="ECO:0007669"/>
    <property type="project" value="UniProtKB-UniRule"/>
</dbReference>
<dbReference type="PANTHER" id="PTHR12831:SF0">
    <property type="entry name" value="GENERAL TRANSCRIPTION FACTOR IIH SUBUNIT 3"/>
    <property type="match status" value="1"/>
</dbReference>
<evidence type="ECO:0000256" key="8">
    <source>
        <dbReference type="ARBA" id="ARBA00023015"/>
    </source>
</evidence>
<keyword evidence="10 13" id="KW-0234">DNA repair</keyword>
<evidence type="ECO:0000313" key="16">
    <source>
        <dbReference type="Proteomes" id="UP001211907"/>
    </source>
</evidence>
<dbReference type="GO" id="GO:0006289">
    <property type="term" value="P:nucleotide-excision repair"/>
    <property type="evidence" value="ECO:0007669"/>
    <property type="project" value="UniProtKB-UniRule"/>
</dbReference>
<evidence type="ECO:0000256" key="14">
    <source>
        <dbReference type="SAM" id="Phobius"/>
    </source>
</evidence>
<evidence type="ECO:0000256" key="10">
    <source>
        <dbReference type="ARBA" id="ARBA00023204"/>
    </source>
</evidence>
<evidence type="ECO:0000256" key="13">
    <source>
        <dbReference type="RuleBase" id="RU368090"/>
    </source>
</evidence>
<keyword evidence="14" id="KW-0812">Transmembrane</keyword>
<keyword evidence="14" id="KW-0472">Membrane</keyword>
<dbReference type="Proteomes" id="UP001211907">
    <property type="component" value="Unassembled WGS sequence"/>
</dbReference>
<feature type="non-terminal residue" evidence="15">
    <location>
        <position position="122"/>
    </location>
</feature>
<evidence type="ECO:0000256" key="1">
    <source>
        <dbReference type="ARBA" id="ARBA00004123"/>
    </source>
</evidence>
<evidence type="ECO:0000256" key="3">
    <source>
        <dbReference type="ARBA" id="ARBA00021280"/>
    </source>
</evidence>
<keyword evidence="5 13" id="KW-0227">DNA damage</keyword>
<reference evidence="15" key="1">
    <citation type="submission" date="2020-05" db="EMBL/GenBank/DDBJ databases">
        <title>Phylogenomic resolution of chytrid fungi.</title>
        <authorList>
            <person name="Stajich J.E."/>
            <person name="Amses K."/>
            <person name="Simmons R."/>
            <person name="Seto K."/>
            <person name="Myers J."/>
            <person name="Bonds A."/>
            <person name="Quandt C.A."/>
            <person name="Barry K."/>
            <person name="Liu P."/>
            <person name="Grigoriev I."/>
            <person name="Longcore J.E."/>
            <person name="James T.Y."/>
        </authorList>
    </citation>
    <scope>NUCLEOTIDE SEQUENCE</scope>
    <source>
        <strain evidence="15">JEL0513</strain>
    </source>
</reference>
<protein>
    <recommendedName>
        <fullName evidence="3 13">General transcription and DNA repair factor IIH subunit TFB4</fullName>
        <shortName evidence="13">TFIIH subunit TFB4</shortName>
    </recommendedName>
    <alternativeName>
        <fullName evidence="12 13">RNA polymerase II transcription factor B subunit 4</fullName>
    </alternativeName>
</protein>
<dbReference type="AlphaFoldDB" id="A0AAD5T2H2"/>
<dbReference type="Pfam" id="PF03850">
    <property type="entry name" value="Tfb4"/>
    <property type="match status" value="1"/>
</dbReference>
<dbReference type="GO" id="GO:0000439">
    <property type="term" value="C:transcription factor TFIIH core complex"/>
    <property type="evidence" value="ECO:0007669"/>
    <property type="project" value="UniProtKB-UniRule"/>
</dbReference>
<evidence type="ECO:0000256" key="2">
    <source>
        <dbReference type="ARBA" id="ARBA00005273"/>
    </source>
</evidence>
<keyword evidence="11 13" id="KW-0539">Nucleus</keyword>
<feature type="transmembrane region" description="Helical" evidence="14">
    <location>
        <begin position="47"/>
        <end position="68"/>
    </location>
</feature>
<keyword evidence="14" id="KW-1133">Transmembrane helix</keyword>
<keyword evidence="9 13" id="KW-0804">Transcription</keyword>
<accession>A0AAD5T2H2</accession>
<keyword evidence="8 13" id="KW-0805">Transcription regulation</keyword>
<organism evidence="15 16">
    <name type="scientific">Physocladia obscura</name>
    <dbReference type="NCBI Taxonomy" id="109957"/>
    <lineage>
        <taxon>Eukaryota</taxon>
        <taxon>Fungi</taxon>
        <taxon>Fungi incertae sedis</taxon>
        <taxon>Chytridiomycota</taxon>
        <taxon>Chytridiomycota incertae sedis</taxon>
        <taxon>Chytridiomycetes</taxon>
        <taxon>Chytridiales</taxon>
        <taxon>Chytriomycetaceae</taxon>
        <taxon>Physocladia</taxon>
    </lineage>
</organism>
<dbReference type="GO" id="GO:0008270">
    <property type="term" value="F:zinc ion binding"/>
    <property type="evidence" value="ECO:0007669"/>
    <property type="project" value="UniProtKB-KW"/>
</dbReference>
<evidence type="ECO:0000256" key="7">
    <source>
        <dbReference type="ARBA" id="ARBA00022833"/>
    </source>
</evidence>
<comment type="similarity">
    <text evidence="2 13">Belongs to the TFB4 family.</text>
</comment>